<evidence type="ECO:0000256" key="1">
    <source>
        <dbReference type="SAM" id="MobiDB-lite"/>
    </source>
</evidence>
<dbReference type="PROSITE" id="PS51257">
    <property type="entry name" value="PROKAR_LIPOPROTEIN"/>
    <property type="match status" value="1"/>
</dbReference>
<dbReference type="PANTHER" id="PTHR30290">
    <property type="entry name" value="PERIPLASMIC BINDING COMPONENT OF ABC TRANSPORTER"/>
    <property type="match status" value="1"/>
</dbReference>
<dbReference type="GO" id="GO:1904680">
    <property type="term" value="F:peptide transmembrane transporter activity"/>
    <property type="evidence" value="ECO:0007669"/>
    <property type="project" value="TreeGrafter"/>
</dbReference>
<dbReference type="CDD" id="cd08503">
    <property type="entry name" value="PBP2_NikA_DppA_OppA_like_17"/>
    <property type="match status" value="1"/>
</dbReference>
<evidence type="ECO:0000259" key="2">
    <source>
        <dbReference type="PROSITE" id="PS50206"/>
    </source>
</evidence>
<dbReference type="Gene3D" id="3.40.190.10">
    <property type="entry name" value="Periplasmic binding protein-like II"/>
    <property type="match status" value="1"/>
</dbReference>
<accession>A0A6J6BXS9</accession>
<gene>
    <name evidence="3" type="ORF">UFOPK1493_00480</name>
</gene>
<dbReference type="Gene3D" id="3.10.105.10">
    <property type="entry name" value="Dipeptide-binding Protein, Domain 3"/>
    <property type="match status" value="1"/>
</dbReference>
<feature type="domain" description="Rhodanese" evidence="2">
    <location>
        <begin position="419"/>
        <end position="453"/>
    </location>
</feature>
<dbReference type="GO" id="GO:0015833">
    <property type="term" value="P:peptide transport"/>
    <property type="evidence" value="ECO:0007669"/>
    <property type="project" value="TreeGrafter"/>
</dbReference>
<dbReference type="SUPFAM" id="SSF53850">
    <property type="entry name" value="Periplasmic binding protein-like II"/>
    <property type="match status" value="1"/>
</dbReference>
<dbReference type="InterPro" id="IPR000914">
    <property type="entry name" value="SBP_5_dom"/>
</dbReference>
<name>A0A6J6BXS9_9ZZZZ</name>
<dbReference type="InterPro" id="IPR006311">
    <property type="entry name" value="TAT_signal"/>
</dbReference>
<dbReference type="AlphaFoldDB" id="A0A6J6BXS9"/>
<dbReference type="Pfam" id="PF00496">
    <property type="entry name" value="SBP_bac_5"/>
    <property type="match status" value="1"/>
</dbReference>
<proteinExistence type="predicted"/>
<organism evidence="3">
    <name type="scientific">freshwater metagenome</name>
    <dbReference type="NCBI Taxonomy" id="449393"/>
    <lineage>
        <taxon>unclassified sequences</taxon>
        <taxon>metagenomes</taxon>
        <taxon>ecological metagenomes</taxon>
    </lineage>
</organism>
<dbReference type="InterPro" id="IPR039424">
    <property type="entry name" value="SBP_5"/>
</dbReference>
<dbReference type="PROSITE" id="PS50206">
    <property type="entry name" value="RHODANESE_3"/>
    <property type="match status" value="1"/>
</dbReference>
<feature type="region of interest" description="Disordered" evidence="1">
    <location>
        <begin position="39"/>
        <end position="87"/>
    </location>
</feature>
<sequence length="566" mass="60826">MAIERKLWVPASAVSRRTLIVGGSAAAAGIALAACGSDDEGADSTATTAGGTDTTAAGGDTTPATTAASGDTTPATTAPAGEGKPGGTLRIGMVGSTNDIIDGQFIVAKPDQARLVLGWEPLVNYDADFNIVYEHSLAEEVEAKSADNYVIRLKQGITFHNGKDVTADDVIFSFLRRIDPDLGLAPALAQFIDANSFTKLDDRTVEVKLLQPSVTFLNGLAEYTATIVPDGYTREGEQIGTGPFKLESFTAGAESVHVRYDGYWGGAAYLDEVQIIDFADPTALVNALTSGQVDAVADLPFSQVGTLQANSDFAVIVSQAGSWLPITMAVDQAPFDDKRVRQAMRLIVDRPQMVERVLSGFGSVGNDMYGVLDASYPDDLPQREQDIEQAVALLAEAGQEGLTIDLFAPDDTAGLPEMAAAFAEMAKDAGVTVNVKVLDGGTYWGDEYTKRTFATSFWGTRPYLNQVAAGSLNDAVYPETHWPPAEHKEQWDAWYAEALAETDEAKRFEIIQQMQTLEYEEGGNIIWGFNNLIDATATYVKGFEARPNVLNLDHYGRGMKRVWLDV</sequence>
<dbReference type="InterPro" id="IPR001763">
    <property type="entry name" value="Rhodanese-like_dom"/>
</dbReference>
<protein>
    <submittedName>
        <fullName evidence="3">Unannotated protein</fullName>
    </submittedName>
</protein>
<dbReference type="PROSITE" id="PS51318">
    <property type="entry name" value="TAT"/>
    <property type="match status" value="1"/>
</dbReference>
<dbReference type="GO" id="GO:0042597">
    <property type="term" value="C:periplasmic space"/>
    <property type="evidence" value="ECO:0007669"/>
    <property type="project" value="UniProtKB-ARBA"/>
</dbReference>
<feature type="compositionally biased region" description="Low complexity" evidence="1">
    <location>
        <begin position="43"/>
        <end position="82"/>
    </location>
</feature>
<dbReference type="InterPro" id="IPR030678">
    <property type="entry name" value="Peptide/Ni-bd"/>
</dbReference>
<dbReference type="GO" id="GO:0043190">
    <property type="term" value="C:ATP-binding cassette (ABC) transporter complex"/>
    <property type="evidence" value="ECO:0007669"/>
    <property type="project" value="InterPro"/>
</dbReference>
<reference evidence="3" key="1">
    <citation type="submission" date="2020-05" db="EMBL/GenBank/DDBJ databases">
        <authorList>
            <person name="Chiriac C."/>
            <person name="Salcher M."/>
            <person name="Ghai R."/>
            <person name="Kavagutti S V."/>
        </authorList>
    </citation>
    <scope>NUCLEOTIDE SEQUENCE</scope>
</reference>
<dbReference type="PIRSF" id="PIRSF002741">
    <property type="entry name" value="MppA"/>
    <property type="match status" value="1"/>
</dbReference>
<evidence type="ECO:0000313" key="3">
    <source>
        <dbReference type="EMBL" id="CAB4543604.1"/>
    </source>
</evidence>
<dbReference type="EMBL" id="CAEZSR010000009">
    <property type="protein sequence ID" value="CAB4543604.1"/>
    <property type="molecule type" value="Genomic_DNA"/>
</dbReference>